<evidence type="ECO:0000313" key="2">
    <source>
        <dbReference type="Proteomes" id="UP001202052"/>
    </source>
</evidence>
<reference evidence="1 2" key="1">
    <citation type="submission" date="2022-05" db="EMBL/GenBank/DDBJ databases">
        <title>Genome Resource of Streptomyces lavenduligriseus GA1-1, a Strain with Broad-Spectrum Antifungal Activity against Phytopathogenic Fungi.</title>
        <authorList>
            <person name="Qi D."/>
        </authorList>
    </citation>
    <scope>NUCLEOTIDE SEQUENCE [LARGE SCALE GENOMIC DNA]</scope>
    <source>
        <strain evidence="1 2">GA1-1</strain>
    </source>
</reference>
<comment type="caution">
    <text evidence="1">The sequence shown here is derived from an EMBL/GenBank/DDBJ whole genome shotgun (WGS) entry which is preliminary data.</text>
</comment>
<name>A0ABT0P5W1_9ACTN</name>
<sequence>MTVTAPSSDPLSSTSGVARDAGTYARWVRFATGGIKKSDGVTVFDIRDAVRGVCEAGT</sequence>
<gene>
    <name evidence="1" type="ORF">M4438_37485</name>
</gene>
<proteinExistence type="predicted"/>
<dbReference type="EMBL" id="JAMCCK010000149">
    <property type="protein sequence ID" value="MCL3999119.1"/>
    <property type="molecule type" value="Genomic_DNA"/>
</dbReference>
<evidence type="ECO:0000313" key="1">
    <source>
        <dbReference type="EMBL" id="MCL3999119.1"/>
    </source>
</evidence>
<accession>A0ABT0P5W1</accession>
<keyword evidence="2" id="KW-1185">Reference proteome</keyword>
<organism evidence="1 2">
    <name type="scientific">Streptomyces lavenduligriseus</name>
    <dbReference type="NCBI Taxonomy" id="67315"/>
    <lineage>
        <taxon>Bacteria</taxon>
        <taxon>Bacillati</taxon>
        <taxon>Actinomycetota</taxon>
        <taxon>Actinomycetes</taxon>
        <taxon>Kitasatosporales</taxon>
        <taxon>Streptomycetaceae</taxon>
        <taxon>Streptomyces</taxon>
    </lineage>
</organism>
<protein>
    <submittedName>
        <fullName evidence="1">Uncharacterized protein</fullName>
    </submittedName>
</protein>
<dbReference type="Proteomes" id="UP001202052">
    <property type="component" value="Unassembled WGS sequence"/>
</dbReference>
<dbReference type="RefSeq" id="WP_249493642.1">
    <property type="nucleotide sequence ID" value="NZ_JAMCCK010000149.1"/>
</dbReference>